<evidence type="ECO:0000256" key="9">
    <source>
        <dbReference type="ARBA" id="ARBA00022984"/>
    </source>
</evidence>
<keyword evidence="8 17" id="KW-0133">Cell shape</keyword>
<evidence type="ECO:0000256" key="16">
    <source>
        <dbReference type="ARBA" id="ARBA00047594"/>
    </source>
</evidence>
<keyword evidence="12 17" id="KW-0046">Antibiotic resistance</keyword>
<dbReference type="AlphaFoldDB" id="A0A1C4DIM3"/>
<dbReference type="GO" id="GO:0005886">
    <property type="term" value="C:plasma membrane"/>
    <property type="evidence" value="ECO:0007669"/>
    <property type="project" value="UniProtKB-SubCell"/>
</dbReference>
<name>A0A1C4DIM3_BACCE</name>
<comment type="miscellaneous">
    <text evidence="17">Bacitracin is thought to be involved in the inhibition of peptidoglycan synthesis by sequestering undecaprenyl diphosphate, thereby reducing the pool of lipid carrier available.</text>
</comment>
<feature type="transmembrane region" description="Helical" evidence="17">
    <location>
        <begin position="88"/>
        <end position="107"/>
    </location>
</feature>
<evidence type="ECO:0000256" key="12">
    <source>
        <dbReference type="ARBA" id="ARBA00023251"/>
    </source>
</evidence>
<evidence type="ECO:0000256" key="10">
    <source>
        <dbReference type="ARBA" id="ARBA00022989"/>
    </source>
</evidence>
<dbReference type="HAMAP" id="MF_01006">
    <property type="entry name" value="Undec_diphosphatase"/>
    <property type="match status" value="1"/>
</dbReference>
<keyword evidence="13 17" id="KW-0961">Cell wall biogenesis/degradation</keyword>
<dbReference type="GO" id="GO:0050380">
    <property type="term" value="F:undecaprenyl-diphosphatase activity"/>
    <property type="evidence" value="ECO:0007669"/>
    <property type="project" value="UniProtKB-UniRule"/>
</dbReference>
<gene>
    <name evidence="17" type="primary">uppP</name>
    <name evidence="18" type="ORF">BJR07_28830</name>
</gene>
<dbReference type="NCBIfam" id="NF001390">
    <property type="entry name" value="PRK00281.1-4"/>
    <property type="match status" value="1"/>
</dbReference>
<evidence type="ECO:0000256" key="6">
    <source>
        <dbReference type="ARBA" id="ARBA00022692"/>
    </source>
</evidence>
<protein>
    <recommendedName>
        <fullName evidence="4 17">Undecaprenyl-diphosphatase</fullName>
        <ecNumber evidence="3 17">3.6.1.27</ecNumber>
    </recommendedName>
    <alternativeName>
        <fullName evidence="15 17">Bacitracin resistance protein</fullName>
    </alternativeName>
    <alternativeName>
        <fullName evidence="14 17">Undecaprenyl pyrophosphate phosphatase</fullName>
    </alternativeName>
</protein>
<dbReference type="PANTHER" id="PTHR30622:SF3">
    <property type="entry name" value="UNDECAPRENYL-DIPHOSPHATASE"/>
    <property type="match status" value="1"/>
</dbReference>
<comment type="subcellular location">
    <subcellularLocation>
        <location evidence="1 17">Cell membrane</location>
        <topology evidence="1 17">Multi-pass membrane protein</topology>
    </subcellularLocation>
</comment>
<comment type="catalytic activity">
    <reaction evidence="16 17">
        <text>di-trans,octa-cis-undecaprenyl diphosphate + H2O = di-trans,octa-cis-undecaprenyl phosphate + phosphate + H(+)</text>
        <dbReference type="Rhea" id="RHEA:28094"/>
        <dbReference type="ChEBI" id="CHEBI:15377"/>
        <dbReference type="ChEBI" id="CHEBI:15378"/>
        <dbReference type="ChEBI" id="CHEBI:43474"/>
        <dbReference type="ChEBI" id="CHEBI:58405"/>
        <dbReference type="ChEBI" id="CHEBI:60392"/>
        <dbReference type="EC" id="3.6.1.27"/>
    </reaction>
</comment>
<keyword evidence="10 17" id="KW-1133">Transmembrane helix</keyword>
<keyword evidence="5 17" id="KW-1003">Cell membrane</keyword>
<evidence type="ECO:0000256" key="4">
    <source>
        <dbReference type="ARBA" id="ARBA00021581"/>
    </source>
</evidence>
<keyword evidence="7 17" id="KW-0378">Hydrolase</keyword>
<evidence type="ECO:0000256" key="1">
    <source>
        <dbReference type="ARBA" id="ARBA00004651"/>
    </source>
</evidence>
<organism evidence="18 19">
    <name type="scientific">Bacillus cereus</name>
    <dbReference type="NCBI Taxonomy" id="1396"/>
    <lineage>
        <taxon>Bacteria</taxon>
        <taxon>Bacillati</taxon>
        <taxon>Bacillota</taxon>
        <taxon>Bacilli</taxon>
        <taxon>Bacillales</taxon>
        <taxon>Bacillaceae</taxon>
        <taxon>Bacillus</taxon>
        <taxon>Bacillus cereus group</taxon>
    </lineage>
</organism>
<keyword evidence="9 17" id="KW-0573">Peptidoglycan synthesis</keyword>
<feature type="transmembrane region" description="Helical" evidence="17">
    <location>
        <begin position="119"/>
        <end position="139"/>
    </location>
</feature>
<dbReference type="InterPro" id="IPR003824">
    <property type="entry name" value="UppP"/>
</dbReference>
<evidence type="ECO:0000256" key="2">
    <source>
        <dbReference type="ARBA" id="ARBA00010621"/>
    </source>
</evidence>
<feature type="transmembrane region" description="Helical" evidence="17">
    <location>
        <begin position="191"/>
        <end position="211"/>
    </location>
</feature>
<evidence type="ECO:0000256" key="3">
    <source>
        <dbReference type="ARBA" id="ARBA00012374"/>
    </source>
</evidence>
<feature type="transmembrane region" description="Helical" evidence="17">
    <location>
        <begin position="48"/>
        <end position="67"/>
    </location>
</feature>
<dbReference type="NCBIfam" id="NF001388">
    <property type="entry name" value="PRK00281.1-1"/>
    <property type="match status" value="1"/>
</dbReference>
<proteinExistence type="inferred from homology"/>
<evidence type="ECO:0000256" key="7">
    <source>
        <dbReference type="ARBA" id="ARBA00022801"/>
    </source>
</evidence>
<evidence type="ECO:0000256" key="15">
    <source>
        <dbReference type="ARBA" id="ARBA00032932"/>
    </source>
</evidence>
<dbReference type="EMBL" id="MPON01000023">
    <property type="protein sequence ID" value="OKA32256.1"/>
    <property type="molecule type" value="Genomic_DNA"/>
</dbReference>
<sequence>MNDFIIAIIMGIVEGLTEFAPVSSTGHLILTGHLLGFEGSTRATTFEVVIQLGSILAVVVVFWKRILSLMGMRRYRGRTQEHHNFPSFNVLHVLLGIMPFMVGGVVFHDFIKQKLFSPHTVVIGLVVGGILMIVAERLYSHTSDTTTLDSLTYRQALFVGLFQCLALWPGFSRSGSTISGGLLMGMNHKVASEFTFILAVPVMFAATAKDLYDSWAYLQASDIPLFVTGFITAFVVALFAITFFLKLISKIKLTPFAYYRFILAIVFWIFVL</sequence>
<comment type="function">
    <text evidence="17">Catalyzes the dephosphorylation of undecaprenyl diphosphate (UPP). Confers resistance to bacitracin.</text>
</comment>
<keyword evidence="6 17" id="KW-0812">Transmembrane</keyword>
<evidence type="ECO:0000313" key="18">
    <source>
        <dbReference type="EMBL" id="OKA32256.1"/>
    </source>
</evidence>
<keyword evidence="11 17" id="KW-0472">Membrane</keyword>
<dbReference type="Pfam" id="PF02673">
    <property type="entry name" value="BacA"/>
    <property type="match status" value="1"/>
</dbReference>
<feature type="transmembrane region" description="Helical" evidence="17">
    <location>
        <begin position="251"/>
        <end position="271"/>
    </location>
</feature>
<comment type="caution">
    <text evidence="18">The sequence shown here is derived from an EMBL/GenBank/DDBJ whole genome shotgun (WGS) entry which is preliminary data.</text>
</comment>
<dbReference type="EC" id="3.6.1.27" evidence="3 17"/>
<evidence type="ECO:0000313" key="19">
    <source>
        <dbReference type="Proteomes" id="UP000186535"/>
    </source>
</evidence>
<evidence type="ECO:0000256" key="5">
    <source>
        <dbReference type="ARBA" id="ARBA00022475"/>
    </source>
</evidence>
<dbReference type="RefSeq" id="WP_016117834.1">
    <property type="nucleotide sequence ID" value="NZ_CAKJVO010000002.1"/>
</dbReference>
<comment type="similarity">
    <text evidence="2 17">Belongs to the UppP family.</text>
</comment>
<dbReference type="NCBIfam" id="TIGR00753">
    <property type="entry name" value="undec_PP_bacA"/>
    <property type="match status" value="1"/>
</dbReference>
<dbReference type="Proteomes" id="UP000186535">
    <property type="component" value="Unassembled WGS sequence"/>
</dbReference>
<dbReference type="GO" id="GO:0009252">
    <property type="term" value="P:peptidoglycan biosynthetic process"/>
    <property type="evidence" value="ECO:0007669"/>
    <property type="project" value="UniProtKB-KW"/>
</dbReference>
<dbReference type="GO" id="GO:0046677">
    <property type="term" value="P:response to antibiotic"/>
    <property type="evidence" value="ECO:0007669"/>
    <property type="project" value="UniProtKB-UniRule"/>
</dbReference>
<evidence type="ECO:0000256" key="13">
    <source>
        <dbReference type="ARBA" id="ARBA00023316"/>
    </source>
</evidence>
<dbReference type="GO" id="GO:0071555">
    <property type="term" value="P:cell wall organization"/>
    <property type="evidence" value="ECO:0007669"/>
    <property type="project" value="UniProtKB-KW"/>
</dbReference>
<dbReference type="PANTHER" id="PTHR30622">
    <property type="entry name" value="UNDECAPRENYL-DIPHOSPHATASE"/>
    <property type="match status" value="1"/>
</dbReference>
<evidence type="ECO:0000256" key="14">
    <source>
        <dbReference type="ARBA" id="ARBA00032707"/>
    </source>
</evidence>
<reference evidence="18 19" key="1">
    <citation type="submission" date="2016-11" db="EMBL/GenBank/DDBJ databases">
        <title>Identification of Bacillus cereus isolated from egg-white.</title>
        <authorList>
            <person name="Soni A."/>
            <person name="Oey I."/>
            <person name="Silcock P."/>
            <person name="Bremer P."/>
        </authorList>
    </citation>
    <scope>NUCLEOTIDE SEQUENCE [LARGE SCALE GENOMIC DNA]</scope>
    <source>
        <strain evidence="18 19">NZAS03</strain>
    </source>
</reference>
<dbReference type="NCBIfam" id="NF001389">
    <property type="entry name" value="PRK00281.1-2"/>
    <property type="match status" value="1"/>
</dbReference>
<feature type="transmembrane region" description="Helical" evidence="17">
    <location>
        <begin position="223"/>
        <end position="245"/>
    </location>
</feature>
<accession>A0A1C4DIM3</accession>
<evidence type="ECO:0000256" key="17">
    <source>
        <dbReference type="HAMAP-Rule" id="MF_01006"/>
    </source>
</evidence>
<dbReference type="GO" id="GO:0008360">
    <property type="term" value="P:regulation of cell shape"/>
    <property type="evidence" value="ECO:0007669"/>
    <property type="project" value="UniProtKB-KW"/>
</dbReference>
<evidence type="ECO:0000256" key="8">
    <source>
        <dbReference type="ARBA" id="ARBA00022960"/>
    </source>
</evidence>
<evidence type="ECO:0000256" key="11">
    <source>
        <dbReference type="ARBA" id="ARBA00023136"/>
    </source>
</evidence>